<dbReference type="EMBL" id="UINC01040779">
    <property type="protein sequence ID" value="SVB41136.1"/>
    <property type="molecule type" value="Genomic_DNA"/>
</dbReference>
<evidence type="ECO:0000313" key="1">
    <source>
        <dbReference type="EMBL" id="SVB41136.1"/>
    </source>
</evidence>
<gene>
    <name evidence="1" type="ORF">METZ01_LOCUS193990</name>
</gene>
<accession>A0A382DRL3</accession>
<organism evidence="1">
    <name type="scientific">marine metagenome</name>
    <dbReference type="NCBI Taxonomy" id="408172"/>
    <lineage>
        <taxon>unclassified sequences</taxon>
        <taxon>metagenomes</taxon>
        <taxon>ecological metagenomes</taxon>
    </lineage>
</organism>
<sequence length="42" mass="4999">PPPIRAILFLAMIILHYYRVNAKESINIRVEEKTSRIRGYKK</sequence>
<dbReference type="AlphaFoldDB" id="A0A382DRL3"/>
<name>A0A382DRL3_9ZZZZ</name>
<reference evidence="1" key="1">
    <citation type="submission" date="2018-05" db="EMBL/GenBank/DDBJ databases">
        <authorList>
            <person name="Lanie J.A."/>
            <person name="Ng W.-L."/>
            <person name="Kazmierczak K.M."/>
            <person name="Andrzejewski T.M."/>
            <person name="Davidsen T.M."/>
            <person name="Wayne K.J."/>
            <person name="Tettelin H."/>
            <person name="Glass J.I."/>
            <person name="Rusch D."/>
            <person name="Podicherti R."/>
            <person name="Tsui H.-C.T."/>
            <person name="Winkler M.E."/>
        </authorList>
    </citation>
    <scope>NUCLEOTIDE SEQUENCE</scope>
</reference>
<proteinExistence type="predicted"/>
<feature type="non-terminal residue" evidence="1">
    <location>
        <position position="1"/>
    </location>
</feature>
<protein>
    <submittedName>
        <fullName evidence="1">Uncharacterized protein</fullName>
    </submittedName>
</protein>